<name>A0A2S3I551_9POAL</name>
<keyword evidence="2" id="KW-0732">Signal</keyword>
<dbReference type="PROSITE" id="PS51156">
    <property type="entry name" value="ELM2"/>
    <property type="match status" value="1"/>
</dbReference>
<dbReference type="PANTHER" id="PTHR46872">
    <property type="entry name" value="DNA BINDING PROTEIN"/>
    <property type="match status" value="1"/>
</dbReference>
<sequence length="514" mass="56895">MGYVAAVLAILSKLQSLGFCADLRIPDAAAASDPSEAFDAVLAAFLREAYLGGRDARPIPAALGDGRCVDLLRLFLSVRAAGGYAGVTSSPGGWAAAAESAGVDATLAAPVKLLYAKYLGALDRWIQRLEEAHGPFLVGDRTKRQELFSGANGMDEEEDALLGCDKREQRHVMLKRKRGDMVGMLGWVREIAQNAGDGGTVVAGSADEYFSMALAVRKVVTRKKVRRASMLNGSHFQEVFPMACDCCMSSTSVGACAKAKLLNSSLMLIEQENNLTGQGKYDSMIQHNSSNGSRFTSQQKNEVPVGPDYQAEVPQWTCEVPVNYDDPETLKWLGTKVWPPVNENSKALVCRDPIGKGREVVCGCNHPGSVECVRFHVAERRFKLKRELGVAFYAWGFDRMGEEIALSWTDEEEASFKAVAQNNAQSSGRNFWNRLHLFFQLKGRKELVSYYFNCFLLRRRCYQNRITPKNIDSDDEEETEFRFLGNRLGHGAAKYHNTKHTICIENTHSMDLDD</sequence>
<dbReference type="InterPro" id="IPR001606">
    <property type="entry name" value="ARID_dom"/>
</dbReference>
<dbReference type="Proteomes" id="UP000243499">
    <property type="component" value="Chromosome 7"/>
</dbReference>
<dbReference type="SUPFAM" id="SSF46774">
    <property type="entry name" value="ARID-like"/>
    <property type="match status" value="1"/>
</dbReference>
<keyword evidence="1" id="KW-0539">Nucleus</keyword>
<dbReference type="CDD" id="cd16100">
    <property type="entry name" value="ARID"/>
    <property type="match status" value="1"/>
</dbReference>
<evidence type="ECO:0000256" key="2">
    <source>
        <dbReference type="SAM" id="SignalP"/>
    </source>
</evidence>
<dbReference type="GO" id="GO:0003677">
    <property type="term" value="F:DNA binding"/>
    <property type="evidence" value="ECO:0007669"/>
    <property type="project" value="InterPro"/>
</dbReference>
<evidence type="ECO:0000259" key="3">
    <source>
        <dbReference type="PROSITE" id="PS51011"/>
    </source>
</evidence>
<dbReference type="Pfam" id="PF01388">
    <property type="entry name" value="ARID"/>
    <property type="match status" value="1"/>
</dbReference>
<proteinExistence type="predicted"/>
<evidence type="ECO:0000259" key="4">
    <source>
        <dbReference type="PROSITE" id="PS51156"/>
    </source>
</evidence>
<dbReference type="InterPro" id="IPR036431">
    <property type="entry name" value="ARID_dom_sf"/>
</dbReference>
<dbReference type="Gramene" id="PAN37092">
    <property type="protein sequence ID" value="PAN37092"/>
    <property type="gene ID" value="PAHAL_7G061400"/>
</dbReference>
<dbReference type="InterPro" id="IPR000949">
    <property type="entry name" value="ELM2_dom"/>
</dbReference>
<feature type="domain" description="ELM2" evidence="4">
    <location>
        <begin position="301"/>
        <end position="456"/>
    </location>
</feature>
<evidence type="ECO:0008006" key="6">
    <source>
        <dbReference type="Google" id="ProtNLM"/>
    </source>
</evidence>
<protein>
    <recommendedName>
        <fullName evidence="6">ARID domain-containing protein</fullName>
    </recommendedName>
</protein>
<accession>A0A2S3I551</accession>
<feature type="domain" description="ARID" evidence="3">
    <location>
        <begin position="32"/>
        <end position="127"/>
    </location>
</feature>
<dbReference type="AlphaFoldDB" id="A0A2S3I551"/>
<gene>
    <name evidence="5" type="ORF">PAHAL_7G061400</name>
</gene>
<feature type="chain" id="PRO_5015672175" description="ARID domain-containing protein" evidence="2">
    <location>
        <begin position="21"/>
        <end position="514"/>
    </location>
</feature>
<organism evidence="5">
    <name type="scientific">Panicum hallii</name>
    <dbReference type="NCBI Taxonomy" id="206008"/>
    <lineage>
        <taxon>Eukaryota</taxon>
        <taxon>Viridiplantae</taxon>
        <taxon>Streptophyta</taxon>
        <taxon>Embryophyta</taxon>
        <taxon>Tracheophyta</taxon>
        <taxon>Spermatophyta</taxon>
        <taxon>Magnoliopsida</taxon>
        <taxon>Liliopsida</taxon>
        <taxon>Poales</taxon>
        <taxon>Poaceae</taxon>
        <taxon>PACMAD clade</taxon>
        <taxon>Panicoideae</taxon>
        <taxon>Panicodae</taxon>
        <taxon>Paniceae</taxon>
        <taxon>Panicinae</taxon>
        <taxon>Panicum</taxon>
        <taxon>Panicum sect. Panicum</taxon>
    </lineage>
</organism>
<feature type="signal peptide" evidence="2">
    <location>
        <begin position="1"/>
        <end position="20"/>
    </location>
</feature>
<dbReference type="PANTHER" id="PTHR46872:SF10">
    <property type="entry name" value="MYB-LIKE DOMAIN-CONTAINING PROTEIN"/>
    <property type="match status" value="1"/>
</dbReference>
<dbReference type="Gene3D" id="1.10.150.60">
    <property type="entry name" value="ARID DNA-binding domain"/>
    <property type="match status" value="1"/>
</dbReference>
<dbReference type="SMART" id="SM01189">
    <property type="entry name" value="ELM2"/>
    <property type="match status" value="1"/>
</dbReference>
<evidence type="ECO:0000256" key="1">
    <source>
        <dbReference type="ARBA" id="ARBA00023242"/>
    </source>
</evidence>
<evidence type="ECO:0000313" key="5">
    <source>
        <dbReference type="EMBL" id="PAN37092.1"/>
    </source>
</evidence>
<dbReference type="EMBL" id="CM008052">
    <property type="protein sequence ID" value="PAN37092.1"/>
    <property type="molecule type" value="Genomic_DNA"/>
</dbReference>
<dbReference type="PROSITE" id="PS51011">
    <property type="entry name" value="ARID"/>
    <property type="match status" value="1"/>
</dbReference>
<reference evidence="5" key="1">
    <citation type="submission" date="2018-04" db="EMBL/GenBank/DDBJ databases">
        <title>WGS assembly of Panicum hallii.</title>
        <authorList>
            <person name="Lovell J."/>
            <person name="Jenkins J."/>
            <person name="Lowry D."/>
            <person name="Mamidi S."/>
            <person name="Sreedasyam A."/>
            <person name="Weng X."/>
            <person name="Barry K."/>
            <person name="Bonette J."/>
            <person name="Campitelli B."/>
            <person name="Daum C."/>
            <person name="Gordon S."/>
            <person name="Gould B."/>
            <person name="Lipzen A."/>
            <person name="Macqueen A."/>
            <person name="Palacio-Mejia J."/>
            <person name="Plott C."/>
            <person name="Shakirov E."/>
            <person name="Shu S."/>
            <person name="Yoshinaga Y."/>
            <person name="Zane M."/>
            <person name="Rokhsar D."/>
            <person name="Grimwood J."/>
            <person name="Schmutz J."/>
            <person name="Juenger T."/>
        </authorList>
    </citation>
    <scope>NUCLEOTIDE SEQUENCE [LARGE SCALE GENOMIC DNA]</scope>
    <source>
        <strain evidence="5">FIL2</strain>
    </source>
</reference>
<dbReference type="SMART" id="SM00501">
    <property type="entry name" value="BRIGHT"/>
    <property type="match status" value="1"/>
</dbReference>